<name>A0A183GLS9_HELPZ</name>
<dbReference type="AlphaFoldDB" id="A0A183GLS9"/>
<proteinExistence type="predicted"/>
<accession>A0A3P8H0N0</accession>
<dbReference type="Proteomes" id="UP000050761">
    <property type="component" value="Unassembled WGS sequence"/>
</dbReference>
<dbReference type="EMBL" id="UZAH01035309">
    <property type="protein sequence ID" value="VDP40133.1"/>
    <property type="molecule type" value="Genomic_DNA"/>
</dbReference>
<evidence type="ECO:0000313" key="1">
    <source>
        <dbReference type="EMBL" id="VDP40133.1"/>
    </source>
</evidence>
<organism evidence="2 3">
    <name type="scientific">Heligmosomoides polygyrus</name>
    <name type="common">Parasitic roundworm</name>
    <dbReference type="NCBI Taxonomy" id="6339"/>
    <lineage>
        <taxon>Eukaryota</taxon>
        <taxon>Metazoa</taxon>
        <taxon>Ecdysozoa</taxon>
        <taxon>Nematoda</taxon>
        <taxon>Chromadorea</taxon>
        <taxon>Rhabditida</taxon>
        <taxon>Rhabditina</taxon>
        <taxon>Rhabditomorpha</taxon>
        <taxon>Strongyloidea</taxon>
        <taxon>Heligmosomidae</taxon>
        <taxon>Heligmosomoides</taxon>
    </lineage>
</organism>
<gene>
    <name evidence="1" type="ORF">HPBE_LOCUS23648</name>
</gene>
<evidence type="ECO:0000313" key="3">
    <source>
        <dbReference type="WBParaSite" id="HPBE_0002364901-mRNA-1"/>
    </source>
</evidence>
<protein>
    <submittedName>
        <fullName evidence="1 3">Uncharacterized protein</fullName>
    </submittedName>
</protein>
<accession>A0A183GLS9</accession>
<dbReference type="WBParaSite" id="HPBE_0002364901-mRNA-1">
    <property type="protein sequence ID" value="HPBE_0002364901-mRNA-1"/>
    <property type="gene ID" value="HPBE_0002364901"/>
</dbReference>
<reference evidence="1 2" key="1">
    <citation type="submission" date="2018-11" db="EMBL/GenBank/DDBJ databases">
        <authorList>
            <consortium name="Pathogen Informatics"/>
        </authorList>
    </citation>
    <scope>NUCLEOTIDE SEQUENCE [LARGE SCALE GENOMIC DNA]</scope>
</reference>
<reference evidence="3" key="2">
    <citation type="submission" date="2019-09" db="UniProtKB">
        <authorList>
            <consortium name="WormBaseParasite"/>
        </authorList>
    </citation>
    <scope>IDENTIFICATION</scope>
</reference>
<evidence type="ECO:0000313" key="2">
    <source>
        <dbReference type="Proteomes" id="UP000050761"/>
    </source>
</evidence>
<keyword evidence="2" id="KW-1185">Reference proteome</keyword>
<sequence>MLLKFLLKNVSLIGFFTKSSSKKSWPRINRVNVGVKGLSRLPADVYKEPVVQNTVINSEHPNPRKFRIPEKNLVKEIQQKEQEALRKINERMKEL</sequence>
<dbReference type="OrthoDB" id="10579668at2759"/>